<name>A0A1A9KK91_9PSED</name>
<gene>
    <name evidence="1" type="ORF">A9C11_29980</name>
</gene>
<sequence length="114" mass="12791">MLGSEQHMWQVCLPLQPGMFLLNGWMQHFLQQLCKPRCNILGELLNRPRVSFCAENVFGGNPECSYCAADIAVQIGTLQQHVVLGSRLEIPFESIVLAIVDELYFGKSWAGPKL</sequence>
<proteinExistence type="predicted"/>
<dbReference type="EMBL" id="CP015878">
    <property type="protein sequence ID" value="ANI17965.1"/>
    <property type="molecule type" value="Genomic_DNA"/>
</dbReference>
<protein>
    <submittedName>
        <fullName evidence="1">Uncharacterized protein</fullName>
    </submittedName>
</protein>
<dbReference type="Proteomes" id="UP000077748">
    <property type="component" value="Chromosome"/>
</dbReference>
<reference evidence="1 2" key="1">
    <citation type="submission" date="2016-05" db="EMBL/GenBank/DDBJ databases">
        <title>Genome Sequence of Pseudomonas citronellolis Strain SJTE-3, an Estrogens and Persistent Organic Pollutants degradation strain.</title>
        <authorList>
            <person name="Liang R."/>
        </authorList>
    </citation>
    <scope>NUCLEOTIDE SEQUENCE [LARGE SCALE GENOMIC DNA]</scope>
    <source>
        <strain evidence="1 2">SJTE-3</strain>
    </source>
</reference>
<evidence type="ECO:0000313" key="1">
    <source>
        <dbReference type="EMBL" id="ANI17965.1"/>
    </source>
</evidence>
<accession>A0A1A9KK91</accession>
<organism evidence="1 2">
    <name type="scientific">Pseudomonas citronellolis</name>
    <dbReference type="NCBI Taxonomy" id="53408"/>
    <lineage>
        <taxon>Bacteria</taxon>
        <taxon>Pseudomonadati</taxon>
        <taxon>Pseudomonadota</taxon>
        <taxon>Gammaproteobacteria</taxon>
        <taxon>Pseudomonadales</taxon>
        <taxon>Pseudomonadaceae</taxon>
        <taxon>Pseudomonas</taxon>
    </lineage>
</organism>
<evidence type="ECO:0000313" key="2">
    <source>
        <dbReference type="Proteomes" id="UP000077748"/>
    </source>
</evidence>
<dbReference type="AlphaFoldDB" id="A0A1A9KK91"/>